<dbReference type="PANTHER" id="PTHR43283">
    <property type="entry name" value="BETA-LACTAMASE-RELATED"/>
    <property type="match status" value="1"/>
</dbReference>
<dbReference type="EMBL" id="BAABJQ010000024">
    <property type="protein sequence ID" value="GAA5195647.1"/>
    <property type="molecule type" value="Genomic_DNA"/>
</dbReference>
<proteinExistence type="predicted"/>
<dbReference type="Gene3D" id="3.40.710.10">
    <property type="entry name" value="DD-peptidase/beta-lactamase superfamily"/>
    <property type="match status" value="1"/>
</dbReference>
<evidence type="ECO:0000256" key="1">
    <source>
        <dbReference type="SAM" id="MobiDB-lite"/>
    </source>
</evidence>
<accession>A0ABP9SJ99</accession>
<feature type="region of interest" description="Disordered" evidence="1">
    <location>
        <begin position="255"/>
        <end position="286"/>
    </location>
</feature>
<sequence>MLPPTADPARLGFDPRRLSRIDSHFGRYVDDGLLPGWQIVVTRRGEVVHASTYGQRDREAGLPVAEDTLWRIYSMTKPLTSVAAMALWEEGRFELTDELSRFIPAFEGVRVYDKGSALRPFTVPATEPIRLWHLLTHTSGLTYGFMQTSVVDALYRKAGFDLGPSEELDLATLCERYAALPLLFQPGSAWGYSVATDVLGRVIEVVTGQSLDAVFEERILRPLAMTDTRWWVDPEAAGRLAALYAAREPALGPDRQGGAYREPALGPDRQGGAYREPALGPDRQGGAYRPGGGAAVRYDALGRYALRAPAAFAGGSGLVSSAADYHRFTQMLLRGGELDGQRILGNRTLRYMTRNHLPGGRDLGALSTGGFAETTQEGIGFGLGFAVVGDPVPGRTLASPGEYYWGGMASTLFWVDPAEELTAMLFTQVVPSGTHPLRPQLHQLVYSALVD</sequence>
<organism evidence="3 4">
    <name type="scientific">Rugosimonospora acidiphila</name>
    <dbReference type="NCBI Taxonomy" id="556531"/>
    <lineage>
        <taxon>Bacteria</taxon>
        <taxon>Bacillati</taxon>
        <taxon>Actinomycetota</taxon>
        <taxon>Actinomycetes</taxon>
        <taxon>Micromonosporales</taxon>
        <taxon>Micromonosporaceae</taxon>
        <taxon>Rugosimonospora</taxon>
    </lineage>
</organism>
<dbReference type="RefSeq" id="WP_345635742.1">
    <property type="nucleotide sequence ID" value="NZ_BAABJQ010000024.1"/>
</dbReference>
<dbReference type="GO" id="GO:0016787">
    <property type="term" value="F:hydrolase activity"/>
    <property type="evidence" value="ECO:0007669"/>
    <property type="project" value="UniProtKB-KW"/>
</dbReference>
<feature type="domain" description="Beta-lactamase-related" evidence="2">
    <location>
        <begin position="22"/>
        <end position="442"/>
    </location>
</feature>
<dbReference type="PANTHER" id="PTHR43283:SF3">
    <property type="entry name" value="BETA-LACTAMASE FAMILY PROTEIN (AFU_ORTHOLOGUE AFUA_5G07500)"/>
    <property type="match status" value="1"/>
</dbReference>
<name>A0ABP9SJ99_9ACTN</name>
<protein>
    <submittedName>
        <fullName evidence="3">Serine hydrolase domain-containing protein</fullName>
    </submittedName>
</protein>
<evidence type="ECO:0000313" key="3">
    <source>
        <dbReference type="EMBL" id="GAA5195647.1"/>
    </source>
</evidence>
<dbReference type="Proteomes" id="UP001501570">
    <property type="component" value="Unassembled WGS sequence"/>
</dbReference>
<keyword evidence="4" id="KW-1185">Reference proteome</keyword>
<dbReference type="Pfam" id="PF00144">
    <property type="entry name" value="Beta-lactamase"/>
    <property type="match status" value="1"/>
</dbReference>
<dbReference type="SUPFAM" id="SSF56601">
    <property type="entry name" value="beta-lactamase/transpeptidase-like"/>
    <property type="match status" value="1"/>
</dbReference>
<dbReference type="InterPro" id="IPR012338">
    <property type="entry name" value="Beta-lactam/transpept-like"/>
</dbReference>
<comment type="caution">
    <text evidence="3">The sequence shown here is derived from an EMBL/GenBank/DDBJ whole genome shotgun (WGS) entry which is preliminary data.</text>
</comment>
<evidence type="ECO:0000313" key="4">
    <source>
        <dbReference type="Proteomes" id="UP001501570"/>
    </source>
</evidence>
<keyword evidence="3" id="KW-0378">Hydrolase</keyword>
<dbReference type="InterPro" id="IPR001466">
    <property type="entry name" value="Beta-lactam-related"/>
</dbReference>
<evidence type="ECO:0000259" key="2">
    <source>
        <dbReference type="Pfam" id="PF00144"/>
    </source>
</evidence>
<reference evidence="4" key="1">
    <citation type="journal article" date="2019" name="Int. J. Syst. Evol. Microbiol.">
        <title>The Global Catalogue of Microorganisms (GCM) 10K type strain sequencing project: providing services to taxonomists for standard genome sequencing and annotation.</title>
        <authorList>
            <consortium name="The Broad Institute Genomics Platform"/>
            <consortium name="The Broad Institute Genome Sequencing Center for Infectious Disease"/>
            <person name="Wu L."/>
            <person name="Ma J."/>
        </authorList>
    </citation>
    <scope>NUCLEOTIDE SEQUENCE [LARGE SCALE GENOMIC DNA]</scope>
    <source>
        <strain evidence="4">JCM 18304</strain>
    </source>
</reference>
<gene>
    <name evidence="3" type="ORF">GCM10023322_62810</name>
</gene>
<dbReference type="InterPro" id="IPR050789">
    <property type="entry name" value="Diverse_Enzym_Activities"/>
</dbReference>